<dbReference type="AlphaFoldDB" id="A0A0F9IUV9"/>
<organism evidence="3">
    <name type="scientific">marine sediment metagenome</name>
    <dbReference type="NCBI Taxonomy" id="412755"/>
    <lineage>
        <taxon>unclassified sequences</taxon>
        <taxon>metagenomes</taxon>
        <taxon>ecological metagenomes</taxon>
    </lineage>
</organism>
<feature type="non-terminal residue" evidence="3">
    <location>
        <position position="706"/>
    </location>
</feature>
<comment type="caution">
    <text evidence="3">The sequence shown here is derived from an EMBL/GenBank/DDBJ whole genome shotgun (WGS) entry which is preliminary data.</text>
</comment>
<dbReference type="Pfam" id="PF21345">
    <property type="entry name" value="PcRGLX_2nd"/>
    <property type="match status" value="1"/>
</dbReference>
<dbReference type="InterPro" id="IPR048330">
    <property type="entry name" value="PcRGLX/YetA_2nd"/>
</dbReference>
<protein>
    <submittedName>
        <fullName evidence="3">Uncharacterized protein</fullName>
    </submittedName>
</protein>
<proteinExistence type="predicted"/>
<evidence type="ECO:0000313" key="3">
    <source>
        <dbReference type="EMBL" id="KKM61134.1"/>
    </source>
</evidence>
<dbReference type="InterPro" id="IPR048329">
    <property type="entry name" value="PcRGLX_1st"/>
</dbReference>
<dbReference type="EMBL" id="LAZR01011545">
    <property type="protein sequence ID" value="KKM61134.1"/>
    <property type="molecule type" value="Genomic_DNA"/>
</dbReference>
<evidence type="ECO:0000259" key="1">
    <source>
        <dbReference type="Pfam" id="PF19501"/>
    </source>
</evidence>
<gene>
    <name evidence="3" type="ORF">LCGC14_1534770</name>
</gene>
<reference evidence="3" key="1">
    <citation type="journal article" date="2015" name="Nature">
        <title>Complex archaea that bridge the gap between prokaryotes and eukaryotes.</title>
        <authorList>
            <person name="Spang A."/>
            <person name="Saw J.H."/>
            <person name="Jorgensen S.L."/>
            <person name="Zaremba-Niedzwiedzka K."/>
            <person name="Martijn J."/>
            <person name="Lind A.E."/>
            <person name="van Eijk R."/>
            <person name="Schleper C."/>
            <person name="Guy L."/>
            <person name="Ettema T.J."/>
        </authorList>
    </citation>
    <scope>NUCLEOTIDE SEQUENCE</scope>
</reference>
<name>A0A0F9IUV9_9ZZZZ</name>
<feature type="domain" description="PcRGLX/YetA-like N-terminal RIFT barrel" evidence="1">
    <location>
        <begin position="37"/>
        <end position="88"/>
    </location>
</feature>
<dbReference type="InterPro" id="IPR045793">
    <property type="entry name" value="PcRGLX/YetA-like"/>
</dbReference>
<feature type="domain" description="PcRGLX/YetA-like central beta-sandwich" evidence="2">
    <location>
        <begin position="118"/>
        <end position="226"/>
    </location>
</feature>
<evidence type="ECO:0000259" key="2">
    <source>
        <dbReference type="Pfam" id="PF21345"/>
    </source>
</evidence>
<dbReference type="Pfam" id="PF19501">
    <property type="entry name" value="PcRGLX_1st"/>
    <property type="match status" value="1"/>
</dbReference>
<sequence length="706" mass="77958">MRYKRFSIVVTVLLGLLAGRAPGVEVKLLVSEDANTARTAGTVTSGVPFAKGAVKDVGRLSVSLGAKALPAQFIKLAVWDDGSVRWALMDTQVDVPAGAKVELLVRDDGKNPKPATPVKVTDGAGEVKISTGPLVMVVSKTKGGLIQSLTVDGKELITSAGKGLVLYKPDGTPVVAAAPQTVTLEQVGPTKAIVCLQGKYPDVHDGLAGYTVRITAYAGRKFVKVHAWLENEGAHGYAPRDKPYKPEWLLFDGMAIELGLGLGGDIRAACEGATGVGKFKVLQYVKRASRDHKRYYEARYMLKDFIYKIAEGEAPLKTGVRTDGVVALSGSAGKLTTAVRDFWQNYEKAIELDGNTLKLWLWPTEGEYPRAVYHHWTPGYASKMMGAMMKPGLYNLHGAVHKGHELILDFSGRAPAQTHAELSRPLFAMASAEHYASTEAATGLFAPPAVKTGEPECDAKLAAWTRMLRTVADPASKSSIFFARTDRNRPGTNWSVGFWYGWMDFGDFAIPGSGAVSLHYDWPWVMMVGAMRTGDINFLRLGRQMTRHRIDVDQQWSDRELPQYRGFQRTGYSYADFHCSRFNYSKQPGVHSTWLPGVVLYYMLTGEPKALQCARRGAAALRRGWKRILASDDYYTRRIPGNMQTVARTIFTYCAMHALTGEKAWLDDALALFRRCVRKKATDYGPHLHDRKQIRSQGYTRDDIKY</sequence>
<dbReference type="PANTHER" id="PTHR40081">
    <property type="entry name" value="CONCANAVALIN A-LIKE LECTIN/GLUCANASE"/>
    <property type="match status" value="1"/>
</dbReference>
<dbReference type="PANTHER" id="PTHR40081:SF1">
    <property type="entry name" value="TAT PATHWAY SIGNAL SEQUENCE DOMAIN PROTEIN"/>
    <property type="match status" value="1"/>
</dbReference>
<accession>A0A0F9IUV9</accession>